<dbReference type="RefSeq" id="WP_134169970.1">
    <property type="nucleotide sequence ID" value="NZ_SODD01000025.1"/>
</dbReference>
<dbReference type="AlphaFoldDB" id="A0A4R7ZGX3"/>
<dbReference type="PANTHER" id="PTHR30204">
    <property type="entry name" value="REDOX-CYCLING DRUG-SENSING TRANSCRIPTIONAL ACTIVATOR SOXR"/>
    <property type="match status" value="1"/>
</dbReference>
<dbReference type="SUPFAM" id="SSF55136">
    <property type="entry name" value="Probable bacterial effector-binding domain"/>
    <property type="match status" value="1"/>
</dbReference>
<dbReference type="InterPro" id="IPR029442">
    <property type="entry name" value="GyrI-like"/>
</dbReference>
<dbReference type="GO" id="GO:0003700">
    <property type="term" value="F:DNA-binding transcription factor activity"/>
    <property type="evidence" value="ECO:0007669"/>
    <property type="project" value="InterPro"/>
</dbReference>
<dbReference type="PROSITE" id="PS00552">
    <property type="entry name" value="HTH_MERR_1"/>
    <property type="match status" value="1"/>
</dbReference>
<dbReference type="Proteomes" id="UP000294743">
    <property type="component" value="Unassembled WGS sequence"/>
</dbReference>
<dbReference type="PROSITE" id="PS50937">
    <property type="entry name" value="HTH_MERR_2"/>
    <property type="match status" value="1"/>
</dbReference>
<feature type="domain" description="HTH merR-type" evidence="2">
    <location>
        <begin position="1"/>
        <end position="71"/>
    </location>
</feature>
<protein>
    <submittedName>
        <fullName evidence="3">MerR family transcriptional regulator</fullName>
    </submittedName>
</protein>
<comment type="caution">
    <text evidence="3">The sequence shown here is derived from an EMBL/GenBank/DDBJ whole genome shotgun (WGS) entry which is preliminary data.</text>
</comment>
<evidence type="ECO:0000259" key="2">
    <source>
        <dbReference type="PROSITE" id="PS50937"/>
    </source>
</evidence>
<dbReference type="PANTHER" id="PTHR30204:SF97">
    <property type="entry name" value="MERR FAMILY REGULATORY PROTEIN"/>
    <property type="match status" value="1"/>
</dbReference>
<dbReference type="CDD" id="cd01107">
    <property type="entry name" value="HTH_BmrR"/>
    <property type="match status" value="1"/>
</dbReference>
<dbReference type="OrthoDB" id="9773308at2"/>
<dbReference type="SMART" id="SM00422">
    <property type="entry name" value="HTH_MERR"/>
    <property type="match status" value="1"/>
</dbReference>
<dbReference type="Gene3D" id="3.20.80.10">
    <property type="entry name" value="Regulatory factor, effector binding domain"/>
    <property type="match status" value="1"/>
</dbReference>
<evidence type="ECO:0000256" key="1">
    <source>
        <dbReference type="ARBA" id="ARBA00023125"/>
    </source>
</evidence>
<dbReference type="GO" id="GO:0003677">
    <property type="term" value="F:DNA binding"/>
    <property type="evidence" value="ECO:0007669"/>
    <property type="project" value="UniProtKB-KW"/>
</dbReference>
<dbReference type="Pfam" id="PF06445">
    <property type="entry name" value="GyrI-like"/>
    <property type="match status" value="1"/>
</dbReference>
<dbReference type="InterPro" id="IPR047057">
    <property type="entry name" value="MerR_fam"/>
</dbReference>
<name>A0A4R7ZGX3_9FIRM</name>
<dbReference type="InterPro" id="IPR009061">
    <property type="entry name" value="DNA-bd_dom_put_sf"/>
</dbReference>
<dbReference type="SUPFAM" id="SSF46955">
    <property type="entry name" value="Putative DNA-binding domain"/>
    <property type="match status" value="1"/>
</dbReference>
<dbReference type="InterPro" id="IPR010499">
    <property type="entry name" value="AraC_E-bd"/>
</dbReference>
<dbReference type="EMBL" id="SODD01000025">
    <property type="protein sequence ID" value="TDW16306.1"/>
    <property type="molecule type" value="Genomic_DNA"/>
</dbReference>
<dbReference type="SMART" id="SM00871">
    <property type="entry name" value="AraC_E_bind"/>
    <property type="match status" value="1"/>
</dbReference>
<dbReference type="InterPro" id="IPR000551">
    <property type="entry name" value="MerR-type_HTH_dom"/>
</dbReference>
<dbReference type="Pfam" id="PF13411">
    <property type="entry name" value="MerR_1"/>
    <property type="match status" value="1"/>
</dbReference>
<reference evidence="3 4" key="1">
    <citation type="submission" date="2019-03" db="EMBL/GenBank/DDBJ databases">
        <title>Genomic Encyclopedia of Type Strains, Phase IV (KMG-IV): sequencing the most valuable type-strain genomes for metagenomic binning, comparative biology and taxonomic classification.</title>
        <authorList>
            <person name="Goeker M."/>
        </authorList>
    </citation>
    <scope>NUCLEOTIDE SEQUENCE [LARGE SCALE GENOMIC DNA]</scope>
    <source>
        <strain evidence="3 4">DSM 28867</strain>
    </source>
</reference>
<sequence>MFKIGDFSKLSNLTIRALHHYEELGILIPDKIDTMSNYRYYSSSQLATANQIKMLQRIGLSLKSIKEIIDGDNPEILESGLLAREMEIQNEIAELKIKQNLIDMYKKTIHEGRSIASYHVEIKTVPKRNVMSIRKCIPSYQDEAVLWNALYEKSIQQNVKMATPYQGMSIYHDKEYKEENVDIEVQSNVVGIYENIDDVTFYETKPFVMASIIFHGSFQQMEEVTQALASWIEANHYVIDGPMIQIPHVSPAQDDNPENWITEAGYAVRLLNIE</sequence>
<dbReference type="Gene3D" id="1.10.1660.10">
    <property type="match status" value="1"/>
</dbReference>
<gene>
    <name evidence="3" type="ORF">EDD63_1253</name>
</gene>
<keyword evidence="4" id="KW-1185">Reference proteome</keyword>
<evidence type="ECO:0000313" key="3">
    <source>
        <dbReference type="EMBL" id="TDW16306.1"/>
    </source>
</evidence>
<accession>A0A4R7ZGX3</accession>
<evidence type="ECO:0000313" key="4">
    <source>
        <dbReference type="Proteomes" id="UP000294743"/>
    </source>
</evidence>
<proteinExistence type="predicted"/>
<organism evidence="3 4">
    <name type="scientific">Breznakia blatticola</name>
    <dbReference type="NCBI Taxonomy" id="1754012"/>
    <lineage>
        <taxon>Bacteria</taxon>
        <taxon>Bacillati</taxon>
        <taxon>Bacillota</taxon>
        <taxon>Erysipelotrichia</taxon>
        <taxon>Erysipelotrichales</taxon>
        <taxon>Erysipelotrichaceae</taxon>
        <taxon>Breznakia</taxon>
    </lineage>
</organism>
<dbReference type="InterPro" id="IPR011256">
    <property type="entry name" value="Reg_factor_effector_dom_sf"/>
</dbReference>
<keyword evidence="1" id="KW-0238">DNA-binding</keyword>